<dbReference type="RefSeq" id="WP_143386358.1">
    <property type="nucleotide sequence ID" value="NZ_VJZL01000024.1"/>
</dbReference>
<dbReference type="Proteomes" id="UP000318528">
    <property type="component" value="Unassembled WGS sequence"/>
</dbReference>
<evidence type="ECO:0000313" key="4">
    <source>
        <dbReference type="Proteomes" id="UP000318528"/>
    </source>
</evidence>
<dbReference type="EMBL" id="VJZN01000030">
    <property type="protein sequence ID" value="TRX04065.1"/>
    <property type="molecule type" value="Genomic_DNA"/>
</dbReference>
<sequence length="175" mass="19424">MKTKKYLAVAIFGLLALSCSTIDNLFTFSVDNETSVTIPAGFPVNLPFELSKEIPSNSSTVFENNKTKAELVKDVRLKEMKLTITDPTDKSFSFLKSIHMYISASDGSDEIELAFLDDINSTSNTINLTCTPEKLDKYIKASSFKLRAKVVTKETITQNVTIKASMKFQVTADPF</sequence>
<evidence type="ECO:0000313" key="2">
    <source>
        <dbReference type="EMBL" id="TRX04065.1"/>
    </source>
</evidence>
<evidence type="ECO:0000256" key="1">
    <source>
        <dbReference type="SAM" id="SignalP"/>
    </source>
</evidence>
<feature type="chain" id="PRO_5021711922" description="Lipoprotein" evidence="1">
    <location>
        <begin position="22"/>
        <end position="175"/>
    </location>
</feature>
<comment type="caution">
    <text evidence="3">The sequence shown here is derived from an EMBL/GenBank/DDBJ whole genome shotgun (WGS) entry which is preliminary data.</text>
</comment>
<gene>
    <name evidence="3" type="ORF">FNW11_12530</name>
    <name evidence="2" type="ORF">FNW12_14655</name>
</gene>
<dbReference type="PROSITE" id="PS51257">
    <property type="entry name" value="PROKAR_LIPOPROTEIN"/>
    <property type="match status" value="1"/>
</dbReference>
<keyword evidence="4" id="KW-1185">Reference proteome</keyword>
<evidence type="ECO:0000313" key="5">
    <source>
        <dbReference type="Proteomes" id="UP000318669"/>
    </source>
</evidence>
<evidence type="ECO:0000313" key="3">
    <source>
        <dbReference type="EMBL" id="TRX07665.1"/>
    </source>
</evidence>
<reference evidence="4 5" key="1">
    <citation type="submission" date="2019-07" db="EMBL/GenBank/DDBJ databases">
        <title>Novel species of Flavobacterium.</title>
        <authorList>
            <person name="Liu Q."/>
            <person name="Xin Y.-H."/>
        </authorList>
    </citation>
    <scope>NUCLEOTIDE SEQUENCE [LARGE SCALE GENOMIC DNA]</scope>
    <source>
        <strain evidence="2 4">GSP39</strain>
        <strain evidence="3 5">GSR22</strain>
    </source>
</reference>
<dbReference type="AlphaFoldDB" id="A0A553BHE9"/>
<evidence type="ECO:0008006" key="6">
    <source>
        <dbReference type="Google" id="ProtNLM"/>
    </source>
</evidence>
<organism evidence="3 5">
    <name type="scientific">Flavobacterium gawalongense</name>
    <dbReference type="NCBI Taxonomy" id="2594432"/>
    <lineage>
        <taxon>Bacteria</taxon>
        <taxon>Pseudomonadati</taxon>
        <taxon>Bacteroidota</taxon>
        <taxon>Flavobacteriia</taxon>
        <taxon>Flavobacteriales</taxon>
        <taxon>Flavobacteriaceae</taxon>
        <taxon>Flavobacterium</taxon>
    </lineage>
</organism>
<name>A0A553BHE9_9FLAO</name>
<dbReference type="EMBL" id="VJZL01000024">
    <property type="protein sequence ID" value="TRX07665.1"/>
    <property type="molecule type" value="Genomic_DNA"/>
</dbReference>
<dbReference type="Proteomes" id="UP000318669">
    <property type="component" value="Unassembled WGS sequence"/>
</dbReference>
<feature type="signal peptide" evidence="1">
    <location>
        <begin position="1"/>
        <end position="21"/>
    </location>
</feature>
<proteinExistence type="predicted"/>
<protein>
    <recommendedName>
        <fullName evidence="6">Lipoprotein</fullName>
    </recommendedName>
</protein>
<keyword evidence="1" id="KW-0732">Signal</keyword>
<dbReference type="OrthoDB" id="672279at2"/>
<accession>A0A553BHE9</accession>